<evidence type="ECO:0000313" key="4">
    <source>
        <dbReference type="Proteomes" id="UP000596742"/>
    </source>
</evidence>
<name>A0A8B6GBU6_MYTGA</name>
<feature type="region of interest" description="Disordered" evidence="1">
    <location>
        <begin position="92"/>
        <end position="125"/>
    </location>
</feature>
<protein>
    <recommendedName>
        <fullName evidence="2">Protein furry C-terminal domain-containing protein</fullName>
    </recommendedName>
</protein>
<dbReference type="SUPFAM" id="SSF57997">
    <property type="entry name" value="Tropomyosin"/>
    <property type="match status" value="1"/>
</dbReference>
<dbReference type="Pfam" id="PF19421">
    <property type="entry name" value="Fry_C"/>
    <property type="match status" value="1"/>
</dbReference>
<dbReference type="Gene3D" id="1.20.5.340">
    <property type="match status" value="1"/>
</dbReference>
<accession>A0A8B6GBU6</accession>
<dbReference type="AlphaFoldDB" id="A0A8B6GBU6"/>
<organism evidence="3 4">
    <name type="scientific">Mytilus galloprovincialis</name>
    <name type="common">Mediterranean mussel</name>
    <dbReference type="NCBI Taxonomy" id="29158"/>
    <lineage>
        <taxon>Eukaryota</taxon>
        <taxon>Metazoa</taxon>
        <taxon>Spiralia</taxon>
        <taxon>Lophotrochozoa</taxon>
        <taxon>Mollusca</taxon>
        <taxon>Bivalvia</taxon>
        <taxon>Autobranchia</taxon>
        <taxon>Pteriomorphia</taxon>
        <taxon>Mytilida</taxon>
        <taxon>Mytiloidea</taxon>
        <taxon>Mytilidae</taxon>
        <taxon>Mytilinae</taxon>
        <taxon>Mytilus</taxon>
    </lineage>
</organism>
<evidence type="ECO:0000313" key="3">
    <source>
        <dbReference type="EMBL" id="VDI61895.1"/>
    </source>
</evidence>
<dbReference type="OrthoDB" id="5986624at2759"/>
<dbReference type="Proteomes" id="UP000596742">
    <property type="component" value="Unassembled WGS sequence"/>
</dbReference>
<dbReference type="InterPro" id="IPR045842">
    <property type="entry name" value="Fry_C"/>
</dbReference>
<comment type="caution">
    <text evidence="3">The sequence shown here is derived from an EMBL/GenBank/DDBJ whole genome shotgun (WGS) entry which is preliminary data.</text>
</comment>
<proteinExistence type="predicted"/>
<dbReference type="EMBL" id="UYJE01008195">
    <property type="protein sequence ID" value="VDI61895.1"/>
    <property type="molecule type" value="Genomic_DNA"/>
</dbReference>
<reference evidence="3" key="1">
    <citation type="submission" date="2018-11" db="EMBL/GenBank/DDBJ databases">
        <authorList>
            <person name="Alioto T."/>
            <person name="Alioto T."/>
        </authorList>
    </citation>
    <scope>NUCLEOTIDE SEQUENCE</scope>
</reference>
<gene>
    <name evidence="3" type="ORF">MGAL_10B081310</name>
</gene>
<feature type="domain" description="Protein furry C-terminal" evidence="2">
    <location>
        <begin position="59"/>
        <end position="207"/>
    </location>
</feature>
<feature type="compositionally biased region" description="Low complexity" evidence="1">
    <location>
        <begin position="97"/>
        <end position="111"/>
    </location>
</feature>
<evidence type="ECO:0000256" key="1">
    <source>
        <dbReference type="SAM" id="MobiDB-lite"/>
    </source>
</evidence>
<sequence length="346" mass="39441">MNKDNDFFTLPDSRRHSLQMLTPTGSNGHTQFGSVPDLKLLGAMSLAESPISPSDSISLHEEKIADTELPEEDGMPKLPLVTSITIKSPRLEESRRSSVSSCSTHSIASSDSDMEQVELSSSATSPGFSQIHSTFMYLTIQTDEVEETWKSHVAKVMSESSALLTLNTTHIFPKLYKELRRRLDTMTKEACYYIAKTDSLKHIATQLNILLSNTCNRNVNNMNIQLSSFGFLELQVTKVELRVTKVEKRFKKVELRVTKVELRVTEVELRVTKVEMRVTKVEMQVKKVELRVTKVKLRVTKVELRVTKVKMRDKKVEFRVTKVKLRVKKVKLRTTKVELLVTKVEL</sequence>
<evidence type="ECO:0000259" key="2">
    <source>
        <dbReference type="Pfam" id="PF19421"/>
    </source>
</evidence>
<keyword evidence="4" id="KW-1185">Reference proteome</keyword>